<sequence length="404" mass="43723">MPKKYIYILIGIIILALATLLVLFLMKSDTPKTGGFFSLPFGDAPEGGEISIPTNPSNDTQTPATNINMGAVRQISASPVSGATIITSSSTSVIRYVDRGTGHVFDYDIESGLNKRVSNTTIPKAHEIIWSADGSLFVMRLLSGSLIKDFSANLVPSATSTVEGELDLTGTYLVGQKYSIVASPDGKKIFYTVPNTGQSVVGVISSFDGSGPSTIWQFPTKEWRIAWPTLENLFLTTKASSAERGYSYLLDAKTGEMTGVLSRITGLTANPSPDLKYILYSEQNKDRTNLFLMELASGQTNPVGPSTLAEKCVWSKNERLTVYCGASGALPAGLPDSWYKGLVSFNDEIWKINFETGETKLLANKDAFGAAIDAYNLETSEDGKVLIFQNKKNLTLWAVMLGIQ</sequence>
<feature type="transmembrane region" description="Helical" evidence="1">
    <location>
        <begin position="6"/>
        <end position="26"/>
    </location>
</feature>
<evidence type="ECO:0000313" key="3">
    <source>
        <dbReference type="Proteomes" id="UP000179283"/>
    </source>
</evidence>
<organism evidence="2 3">
    <name type="scientific">Candidatus Zambryskibacteria bacterium RIFCSPLOWO2_01_FULL_43_17</name>
    <dbReference type="NCBI Taxonomy" id="1802760"/>
    <lineage>
        <taxon>Bacteria</taxon>
        <taxon>Candidatus Zambryskiibacteriota</taxon>
    </lineage>
</organism>
<reference evidence="2 3" key="1">
    <citation type="journal article" date="2016" name="Nat. Commun.">
        <title>Thousands of microbial genomes shed light on interconnected biogeochemical processes in an aquifer system.</title>
        <authorList>
            <person name="Anantharaman K."/>
            <person name="Brown C.T."/>
            <person name="Hug L.A."/>
            <person name="Sharon I."/>
            <person name="Castelle C.J."/>
            <person name="Probst A.J."/>
            <person name="Thomas B.C."/>
            <person name="Singh A."/>
            <person name="Wilkins M.J."/>
            <person name="Karaoz U."/>
            <person name="Brodie E.L."/>
            <person name="Williams K.H."/>
            <person name="Hubbard S.S."/>
            <person name="Banfield J.F."/>
        </authorList>
    </citation>
    <scope>NUCLEOTIDE SEQUENCE [LARGE SCALE GENOMIC DNA]</scope>
</reference>
<evidence type="ECO:0008006" key="4">
    <source>
        <dbReference type="Google" id="ProtNLM"/>
    </source>
</evidence>
<dbReference type="EMBL" id="MHWD01000008">
    <property type="protein sequence ID" value="OHB04607.1"/>
    <property type="molecule type" value="Genomic_DNA"/>
</dbReference>
<evidence type="ECO:0000256" key="1">
    <source>
        <dbReference type="SAM" id="Phobius"/>
    </source>
</evidence>
<keyword evidence="1" id="KW-0472">Membrane</keyword>
<dbReference type="Proteomes" id="UP000179283">
    <property type="component" value="Unassembled WGS sequence"/>
</dbReference>
<dbReference type="AlphaFoldDB" id="A0A1G2U532"/>
<proteinExistence type="predicted"/>
<keyword evidence="1" id="KW-0812">Transmembrane</keyword>
<protein>
    <recommendedName>
        <fullName evidence="4">Dipeptidylpeptidase IV N-terminal domain-containing protein</fullName>
    </recommendedName>
</protein>
<gene>
    <name evidence="2" type="ORF">A2920_01565</name>
</gene>
<comment type="caution">
    <text evidence="2">The sequence shown here is derived from an EMBL/GenBank/DDBJ whole genome shotgun (WGS) entry which is preliminary data.</text>
</comment>
<dbReference type="SUPFAM" id="SSF82171">
    <property type="entry name" value="DPP6 N-terminal domain-like"/>
    <property type="match status" value="1"/>
</dbReference>
<keyword evidence="1" id="KW-1133">Transmembrane helix</keyword>
<name>A0A1G2U532_9BACT</name>
<evidence type="ECO:0000313" key="2">
    <source>
        <dbReference type="EMBL" id="OHB04607.1"/>
    </source>
</evidence>
<dbReference type="InterPro" id="IPR011042">
    <property type="entry name" value="6-blade_b-propeller_TolB-like"/>
</dbReference>
<accession>A0A1G2U532</accession>
<dbReference type="Gene3D" id="2.120.10.30">
    <property type="entry name" value="TolB, C-terminal domain"/>
    <property type="match status" value="1"/>
</dbReference>